<dbReference type="Proteomes" id="UP000471298">
    <property type="component" value="Unassembled WGS sequence"/>
</dbReference>
<evidence type="ECO:0000313" key="7">
    <source>
        <dbReference type="Proteomes" id="UP000471298"/>
    </source>
</evidence>
<comment type="caution">
    <text evidence="6">The sequence shown here is derived from an EMBL/GenBank/DDBJ whole genome shotgun (WGS) entry which is preliminary data.</text>
</comment>
<protein>
    <recommendedName>
        <fullName evidence="4">General secretion pathway protein E</fullName>
    </recommendedName>
</protein>
<dbReference type="EMBL" id="WHNW01000002">
    <property type="protein sequence ID" value="MPV85669.1"/>
    <property type="molecule type" value="Genomic_DNA"/>
</dbReference>
<keyword evidence="2" id="KW-0547">Nucleotide-binding</keyword>
<dbReference type="PANTHER" id="PTHR30258:SF27">
    <property type="entry name" value="BACTERIOPHAGE ADSORPTION PROTEIN B-RELATED"/>
    <property type="match status" value="1"/>
</dbReference>
<evidence type="ECO:0000256" key="4">
    <source>
        <dbReference type="ARBA" id="ARBA00047206"/>
    </source>
</evidence>
<organism evidence="6 7">
    <name type="scientific">Ostreibacterium oceani</name>
    <dbReference type="NCBI Taxonomy" id="2654998"/>
    <lineage>
        <taxon>Bacteria</taxon>
        <taxon>Pseudomonadati</taxon>
        <taxon>Pseudomonadota</taxon>
        <taxon>Gammaproteobacteria</taxon>
        <taxon>Cardiobacteriales</taxon>
        <taxon>Ostreibacteriaceae</taxon>
        <taxon>Ostreibacterium</taxon>
    </lineage>
</organism>
<dbReference type="SUPFAM" id="SSF52540">
    <property type="entry name" value="P-loop containing nucleoside triphosphate hydrolases"/>
    <property type="match status" value="1"/>
</dbReference>
<dbReference type="SUPFAM" id="SSF160246">
    <property type="entry name" value="EspE N-terminal domain-like"/>
    <property type="match status" value="1"/>
</dbReference>
<proteinExistence type="inferred from homology"/>
<gene>
    <name evidence="6" type="ORF">GCU85_02815</name>
</gene>
<dbReference type="InParanoid" id="A0A6N7EW67"/>
<keyword evidence="3" id="KW-0067">ATP-binding</keyword>
<dbReference type="PROSITE" id="PS00662">
    <property type="entry name" value="T2SP_E"/>
    <property type="match status" value="1"/>
</dbReference>
<dbReference type="RefSeq" id="WP_152809132.1">
    <property type="nucleotide sequence ID" value="NZ_WHNW01000002.1"/>
</dbReference>
<dbReference type="InterPro" id="IPR003593">
    <property type="entry name" value="AAA+_ATPase"/>
</dbReference>
<dbReference type="InterPro" id="IPR001482">
    <property type="entry name" value="T2SS/T4SS_dom"/>
</dbReference>
<dbReference type="Gene3D" id="3.40.50.300">
    <property type="entry name" value="P-loop containing nucleotide triphosphate hydrolases"/>
    <property type="match status" value="1"/>
</dbReference>
<evidence type="ECO:0000256" key="2">
    <source>
        <dbReference type="ARBA" id="ARBA00022741"/>
    </source>
</evidence>
<name>A0A6N7EW67_9GAMM</name>
<evidence type="ECO:0000256" key="3">
    <source>
        <dbReference type="ARBA" id="ARBA00022840"/>
    </source>
</evidence>
<dbReference type="CDD" id="cd01129">
    <property type="entry name" value="PulE-GspE-like"/>
    <property type="match status" value="1"/>
</dbReference>
<dbReference type="FunCoup" id="A0A6N7EW67">
    <property type="interactions" value="230"/>
</dbReference>
<dbReference type="PANTHER" id="PTHR30258">
    <property type="entry name" value="TYPE II SECRETION SYSTEM PROTEIN GSPE-RELATED"/>
    <property type="match status" value="1"/>
</dbReference>
<dbReference type="Pfam" id="PF22341">
    <property type="entry name" value="GSPE_N1E"/>
    <property type="match status" value="1"/>
</dbReference>
<dbReference type="Gene3D" id="3.30.450.90">
    <property type="match status" value="1"/>
</dbReference>
<feature type="domain" description="Bacterial type II secretion system protein E" evidence="5">
    <location>
        <begin position="307"/>
        <end position="321"/>
    </location>
</feature>
<dbReference type="Gene3D" id="3.30.300.160">
    <property type="entry name" value="Type II secretion system, protein E, N-terminal domain"/>
    <property type="match status" value="1"/>
</dbReference>
<dbReference type="GO" id="GO:0016887">
    <property type="term" value="F:ATP hydrolysis activity"/>
    <property type="evidence" value="ECO:0007669"/>
    <property type="project" value="TreeGrafter"/>
</dbReference>
<reference evidence="6 7" key="1">
    <citation type="submission" date="2019-10" db="EMBL/GenBank/DDBJ databases">
        <title>Cardiobacteriales fam. a chemoheterotrophic member of the order Cardiobacteriales, and proposal of Cardiobacteriales fam. nov.</title>
        <authorList>
            <person name="Wang C."/>
        </authorList>
    </citation>
    <scope>NUCLEOTIDE SEQUENCE [LARGE SCALE GENOMIC DNA]</scope>
    <source>
        <strain evidence="6 7">ML27</strain>
    </source>
</reference>
<comment type="similarity">
    <text evidence="1">Belongs to the GSP E family.</text>
</comment>
<evidence type="ECO:0000259" key="5">
    <source>
        <dbReference type="PROSITE" id="PS00662"/>
    </source>
</evidence>
<dbReference type="GO" id="GO:0005524">
    <property type="term" value="F:ATP binding"/>
    <property type="evidence" value="ECO:0007669"/>
    <property type="project" value="UniProtKB-KW"/>
</dbReference>
<sequence>MLSYRFCKTHQIALKSSDGGANYTLCYVKPISPAILQQIQQQFDTPLAFEQITEHELTHLLENMHHAHDSSTEAAVAALSEDIDLAGFREQFAQSIDLLDTDNDAPIIRLINAILTTAIKQQASDIHIESFEHRIAVRIRVDGVLQSLMEPPVELAPFLISRVKIMSGLDIAEKRLPQDGRISTQIAGRAVDIRVSTLPVANAERIVLRILDKAASSFTLTELAMPVPIKSNIVEQIHQPHGIFLVVGPTGSGKTTTLYAALSELDIAHKNIMTVEDPIEYFLDGVSQTQVNNKIGMNFAKGLRAILRQDPDIIMVGEIRDLETAEMAVQASLTGHLVLSTLHTNTATGAITRLQEMGIAPFLLSSTLGGVLSQRLVRKLCPHCKQTATATTLSTHLLGPTTPHYDAVGCKQCNYIGYRGRAGVYEFIQLDHKTRELIVQQASENAIESAVRLAFPSLLDNGLELVKSGTTTLNELMRVAAMSEPTGQYEEKQPTD</sequence>
<dbReference type="AlphaFoldDB" id="A0A6N7EW67"/>
<evidence type="ECO:0000256" key="1">
    <source>
        <dbReference type="ARBA" id="ARBA00006611"/>
    </source>
</evidence>
<dbReference type="GO" id="GO:0015628">
    <property type="term" value="P:protein secretion by the type II secretion system"/>
    <property type="evidence" value="ECO:0007669"/>
    <property type="project" value="TreeGrafter"/>
</dbReference>
<dbReference type="GO" id="GO:0005886">
    <property type="term" value="C:plasma membrane"/>
    <property type="evidence" value="ECO:0007669"/>
    <property type="project" value="TreeGrafter"/>
</dbReference>
<evidence type="ECO:0000313" key="6">
    <source>
        <dbReference type="EMBL" id="MPV85669.1"/>
    </source>
</evidence>
<dbReference type="InterPro" id="IPR027417">
    <property type="entry name" value="P-loop_NTPase"/>
</dbReference>
<dbReference type="InterPro" id="IPR037257">
    <property type="entry name" value="T2SS_E_N_sf"/>
</dbReference>
<dbReference type="FunFam" id="3.40.50.300:FF:000398">
    <property type="entry name" value="Type IV pilus assembly ATPase PilB"/>
    <property type="match status" value="1"/>
</dbReference>
<dbReference type="Pfam" id="PF00437">
    <property type="entry name" value="T2SSE"/>
    <property type="match status" value="1"/>
</dbReference>
<dbReference type="SMART" id="SM00382">
    <property type="entry name" value="AAA"/>
    <property type="match status" value="1"/>
</dbReference>
<keyword evidence="7" id="KW-1185">Reference proteome</keyword>
<dbReference type="GO" id="GO:0015627">
    <property type="term" value="C:type II protein secretion system complex"/>
    <property type="evidence" value="ECO:0007669"/>
    <property type="project" value="TreeGrafter"/>
</dbReference>
<accession>A0A6N7EW67</accession>
<dbReference type="FunFam" id="3.30.450.90:FF:000001">
    <property type="entry name" value="Type II secretion system ATPase GspE"/>
    <property type="match status" value="1"/>
</dbReference>
<dbReference type="InterPro" id="IPR054757">
    <property type="entry name" value="GSPE_N1E"/>
</dbReference>